<dbReference type="InterPro" id="IPR001789">
    <property type="entry name" value="Sig_transdc_resp-reg_receiver"/>
</dbReference>
<organism evidence="5 6">
    <name type="scientific">Chitinimonas arctica</name>
    <dbReference type="NCBI Taxonomy" id="2594795"/>
    <lineage>
        <taxon>Bacteria</taxon>
        <taxon>Pseudomonadati</taxon>
        <taxon>Pseudomonadota</taxon>
        <taxon>Betaproteobacteria</taxon>
        <taxon>Neisseriales</taxon>
        <taxon>Chitinibacteraceae</taxon>
        <taxon>Chitinimonas</taxon>
    </lineage>
</organism>
<dbReference type="OrthoDB" id="109585at2"/>
<evidence type="ECO:0000259" key="4">
    <source>
        <dbReference type="PROSITE" id="PS50110"/>
    </source>
</evidence>
<feature type="coiled-coil region" evidence="3">
    <location>
        <begin position="128"/>
        <end position="162"/>
    </location>
</feature>
<dbReference type="KEGG" id="cari:FNU76_00745"/>
<dbReference type="PANTHER" id="PTHR44591:SF19">
    <property type="entry name" value="TWO-COMPONENT RESPONSE REGULATOR-RELATED"/>
    <property type="match status" value="1"/>
</dbReference>
<dbReference type="PANTHER" id="PTHR44591">
    <property type="entry name" value="STRESS RESPONSE REGULATOR PROTEIN 1"/>
    <property type="match status" value="1"/>
</dbReference>
<name>A0A516SA08_9NEIS</name>
<keyword evidence="3" id="KW-0175">Coiled coil</keyword>
<feature type="domain" description="Response regulatory" evidence="4">
    <location>
        <begin position="3"/>
        <end position="126"/>
    </location>
</feature>
<gene>
    <name evidence="5" type="ORF">FNU76_00745</name>
</gene>
<feature type="modified residue" description="4-aspartylphosphate" evidence="2">
    <location>
        <position position="60"/>
    </location>
</feature>
<dbReference type="Gene3D" id="3.40.50.2300">
    <property type="match status" value="1"/>
</dbReference>
<dbReference type="SMART" id="SM00448">
    <property type="entry name" value="REC"/>
    <property type="match status" value="1"/>
</dbReference>
<evidence type="ECO:0000313" key="6">
    <source>
        <dbReference type="Proteomes" id="UP000317550"/>
    </source>
</evidence>
<protein>
    <submittedName>
        <fullName evidence="5">Response regulator</fullName>
    </submittedName>
</protein>
<dbReference type="Pfam" id="PF00072">
    <property type="entry name" value="Response_reg"/>
    <property type="match status" value="1"/>
</dbReference>
<evidence type="ECO:0000256" key="1">
    <source>
        <dbReference type="ARBA" id="ARBA00022553"/>
    </source>
</evidence>
<dbReference type="SUPFAM" id="SSF52172">
    <property type="entry name" value="CheY-like"/>
    <property type="match status" value="1"/>
</dbReference>
<dbReference type="InterPro" id="IPR011006">
    <property type="entry name" value="CheY-like_superfamily"/>
</dbReference>
<dbReference type="CDD" id="cd17569">
    <property type="entry name" value="REC_HupR-like"/>
    <property type="match status" value="1"/>
</dbReference>
<evidence type="ECO:0000256" key="3">
    <source>
        <dbReference type="SAM" id="Coils"/>
    </source>
</evidence>
<dbReference type="EMBL" id="CP041730">
    <property type="protein sequence ID" value="QDQ24991.1"/>
    <property type="molecule type" value="Genomic_DNA"/>
</dbReference>
<reference evidence="6" key="1">
    <citation type="submission" date="2019-07" db="EMBL/GenBank/DDBJ databases">
        <title>Chitinimonas sp. nov., isolated from Ny-Alesund, arctica soil.</title>
        <authorList>
            <person name="Xu Q."/>
            <person name="Peng F."/>
        </authorList>
    </citation>
    <scope>NUCLEOTIDE SEQUENCE [LARGE SCALE GENOMIC DNA]</scope>
    <source>
        <strain evidence="6">R3-44</strain>
    </source>
</reference>
<dbReference type="RefSeq" id="WP_143855916.1">
    <property type="nucleotide sequence ID" value="NZ_CP041730.1"/>
</dbReference>
<sequence>MSRILLVDDEANILTALRRCLMARDDFDDTVPDYQLDAFTSPQAALKAAELNEYELVVSDYRMPEMDGVRFLTELRYIQPDCISLILSGMTDLDGLVRAINQASIHRFISKPWNDIELRASVTGALAQRRLQLENQRLADEVRQLHTRASNQAAELARLERESPGITKVQWGPDGSVLLDDDIA</sequence>
<dbReference type="InterPro" id="IPR050595">
    <property type="entry name" value="Bact_response_regulator"/>
</dbReference>
<keyword evidence="1 2" id="KW-0597">Phosphoprotein</keyword>
<accession>A0A516SA08</accession>
<dbReference type="PROSITE" id="PS50110">
    <property type="entry name" value="RESPONSE_REGULATORY"/>
    <property type="match status" value="1"/>
</dbReference>
<dbReference type="AlphaFoldDB" id="A0A516SA08"/>
<dbReference type="GO" id="GO:0000160">
    <property type="term" value="P:phosphorelay signal transduction system"/>
    <property type="evidence" value="ECO:0007669"/>
    <property type="project" value="InterPro"/>
</dbReference>
<evidence type="ECO:0000313" key="5">
    <source>
        <dbReference type="EMBL" id="QDQ24991.1"/>
    </source>
</evidence>
<evidence type="ECO:0000256" key="2">
    <source>
        <dbReference type="PROSITE-ProRule" id="PRU00169"/>
    </source>
</evidence>
<proteinExistence type="predicted"/>
<dbReference type="Proteomes" id="UP000317550">
    <property type="component" value="Chromosome"/>
</dbReference>
<keyword evidence="6" id="KW-1185">Reference proteome</keyword>